<dbReference type="AlphaFoldDB" id="A0A0E3P474"/>
<dbReference type="HOGENOM" id="CLU_975263_0_0_2"/>
<dbReference type="InterPro" id="IPR022441">
    <property type="entry name" value="Para_beta_helix_rpt-2"/>
</dbReference>
<keyword evidence="3" id="KW-0833">Ubl conjugation pathway</keyword>
<dbReference type="RefSeq" id="WP_048171585.1">
    <property type="nucleotide sequence ID" value="NZ_CP009506.1"/>
</dbReference>
<comment type="pathway">
    <text evidence="1">Protein modification; protein ubiquitination.</text>
</comment>
<dbReference type="PANTHER" id="PTHR22990:SF15">
    <property type="entry name" value="F-BOX ONLY PROTEIN 10"/>
    <property type="match status" value="1"/>
</dbReference>
<dbReference type="SMART" id="SM00710">
    <property type="entry name" value="PbH1"/>
    <property type="match status" value="5"/>
</dbReference>
<dbReference type="InterPro" id="IPR039448">
    <property type="entry name" value="Beta_helix"/>
</dbReference>
<keyword evidence="7" id="KW-1185">Reference proteome</keyword>
<dbReference type="SUPFAM" id="SSF51126">
    <property type="entry name" value="Pectin lyase-like"/>
    <property type="match status" value="2"/>
</dbReference>
<sequence length="285" mass="31329">MINSNNGDIILVNTGTYIENVDVDKKLTITSKSGNPEDTIVQALSPGDHIFHVTANNVTIKGFSLKNSISGSGIYLDSVQYNTIANNHLQANEIGIHLWHANNNILINNTASDNSWAGIRLFPDDSELASNNTLVNNTMVNNTYNFEIYIAYRNASMRNNIDTTNTVNGKPVYYLVNVSNVALNSASNAGAIYCINCQNMSIKDQVLQNNSQAIFLFNTSNSRFDSNILSNNYFGIVLVNSDNNTGLNNIAVNNIVGIGIVASTDNYLTLTPIFCREYVEFESFI</sequence>
<reference evidence="6 7" key="1">
    <citation type="submission" date="2014-07" db="EMBL/GenBank/DDBJ databases">
        <title>Methanogenic archaea and the global carbon cycle.</title>
        <authorList>
            <person name="Henriksen J.R."/>
            <person name="Luke J."/>
            <person name="Reinhart S."/>
            <person name="Benedict M.N."/>
            <person name="Youngblut N.D."/>
            <person name="Metcalf M.E."/>
            <person name="Whitaker R.J."/>
            <person name="Metcalf W.W."/>
        </authorList>
    </citation>
    <scope>NUCLEOTIDE SEQUENCE [LARGE SCALE GENOMIC DNA]</scope>
    <source>
        <strain evidence="6 7">T4/M</strain>
    </source>
</reference>
<dbReference type="Pfam" id="PF13229">
    <property type="entry name" value="Beta_helix"/>
    <property type="match status" value="1"/>
</dbReference>
<evidence type="ECO:0000259" key="5">
    <source>
        <dbReference type="Pfam" id="PF13229"/>
    </source>
</evidence>
<dbReference type="InterPro" id="IPR007742">
    <property type="entry name" value="NosD_dom"/>
</dbReference>
<evidence type="ECO:0000259" key="4">
    <source>
        <dbReference type="Pfam" id="PF05048"/>
    </source>
</evidence>
<dbReference type="Proteomes" id="UP000033111">
    <property type="component" value="Chromosome"/>
</dbReference>
<feature type="domain" description="Periplasmic copper-binding protein NosD beta helix" evidence="4">
    <location>
        <begin position="174"/>
        <end position="269"/>
    </location>
</feature>
<name>A0A0E3P474_9EURY</name>
<dbReference type="OrthoDB" id="36243at2157"/>
<proteinExistence type="predicted"/>
<dbReference type="Gene3D" id="2.160.20.10">
    <property type="entry name" value="Single-stranded right-handed beta-helix, Pectin lyase-like"/>
    <property type="match status" value="1"/>
</dbReference>
<dbReference type="NCBIfam" id="TIGR03804">
    <property type="entry name" value="para_beta_helix"/>
    <property type="match status" value="2"/>
</dbReference>
<dbReference type="EMBL" id="CP009506">
    <property type="protein sequence ID" value="AKB28293.1"/>
    <property type="molecule type" value="Genomic_DNA"/>
</dbReference>
<gene>
    <name evidence="6" type="ORF">MSSIT_1574</name>
</gene>
<evidence type="ECO:0000313" key="7">
    <source>
        <dbReference type="Proteomes" id="UP000033111"/>
    </source>
</evidence>
<dbReference type="GeneID" id="24860404"/>
<evidence type="ECO:0000256" key="1">
    <source>
        <dbReference type="ARBA" id="ARBA00004906"/>
    </source>
</evidence>
<evidence type="ECO:0000313" key="6">
    <source>
        <dbReference type="EMBL" id="AKB28293.1"/>
    </source>
</evidence>
<dbReference type="InterPro" id="IPR011050">
    <property type="entry name" value="Pectin_lyase_fold/virulence"/>
</dbReference>
<accession>A0A0E3P474</accession>
<dbReference type="InterPro" id="IPR051550">
    <property type="entry name" value="SCF-Subunits/Alg-Epimerases"/>
</dbReference>
<evidence type="ECO:0000256" key="2">
    <source>
        <dbReference type="ARBA" id="ARBA00022737"/>
    </source>
</evidence>
<dbReference type="InterPro" id="IPR012334">
    <property type="entry name" value="Pectin_lyas_fold"/>
</dbReference>
<protein>
    <submittedName>
        <fullName evidence="6">Cell surface protein</fullName>
    </submittedName>
</protein>
<dbReference type="PATRIC" id="fig|1434120.4.peg.2014"/>
<keyword evidence="2" id="KW-0677">Repeat</keyword>
<dbReference type="InterPro" id="IPR006626">
    <property type="entry name" value="PbH1"/>
</dbReference>
<dbReference type="PANTHER" id="PTHR22990">
    <property type="entry name" value="F-BOX ONLY PROTEIN"/>
    <property type="match status" value="1"/>
</dbReference>
<dbReference type="Pfam" id="PF05048">
    <property type="entry name" value="NosD"/>
    <property type="match status" value="1"/>
</dbReference>
<dbReference type="KEGG" id="msw:MSSIT_1574"/>
<feature type="domain" description="Right handed beta helix" evidence="5">
    <location>
        <begin position="54"/>
        <end position="169"/>
    </location>
</feature>
<organism evidence="6 7">
    <name type="scientific">Methanosarcina siciliae T4/M</name>
    <dbReference type="NCBI Taxonomy" id="1434120"/>
    <lineage>
        <taxon>Archaea</taxon>
        <taxon>Methanobacteriati</taxon>
        <taxon>Methanobacteriota</taxon>
        <taxon>Stenosarchaea group</taxon>
        <taxon>Methanomicrobia</taxon>
        <taxon>Methanosarcinales</taxon>
        <taxon>Methanosarcinaceae</taxon>
        <taxon>Methanosarcina</taxon>
    </lineage>
</organism>
<evidence type="ECO:0000256" key="3">
    <source>
        <dbReference type="ARBA" id="ARBA00022786"/>
    </source>
</evidence>